<dbReference type="AlphaFoldDB" id="W1PNN7"/>
<keyword evidence="2" id="KW-1185">Reference proteome</keyword>
<dbReference type="eggNOG" id="ENOG502QSSC">
    <property type="taxonomic scope" value="Eukaryota"/>
</dbReference>
<dbReference type="Gramene" id="ERN09424">
    <property type="protein sequence ID" value="ERN09424"/>
    <property type="gene ID" value="AMTR_s00029p00061100"/>
</dbReference>
<gene>
    <name evidence="1" type="ORF">AMTR_s00029p00061100</name>
</gene>
<sequence>MAGHLVPLDRGFSPSSGGAAPLLNSLFMSTVNMAAKTLVAVASGGSTPGERWKPSDHARYVLMLMVWFTVWVLRILMDCLPCPSLPSSSSLLLHDWPFQGPLALLDHAGSARITEPSPKALERALSQIFSLLNDIPASSRKYQFALSMVDKIVEENALVGSEALREVNRVALSSAFSRTCALLHSSLHVNRQRQESTAPWPFKLLQTLPLGSTIAMSLWSFCSCVGSFLSPQIGVGHIPRLSTDGVGEKEGVGDEVLAEKLAQELLWITEKMRACSAAEDAVVQWSFASGLASISITANRRVQGSIVKLSGEFWIYFSVKLWDCAL</sequence>
<dbReference type="PANTHER" id="PTHR31060:SF31">
    <property type="entry name" value="BTB_POZ DOMAIN PROTEIN"/>
    <property type="match status" value="1"/>
</dbReference>
<evidence type="ECO:0000313" key="1">
    <source>
        <dbReference type="EMBL" id="ERN09424.1"/>
    </source>
</evidence>
<reference evidence="2" key="1">
    <citation type="journal article" date="2013" name="Science">
        <title>The Amborella genome and the evolution of flowering plants.</title>
        <authorList>
            <consortium name="Amborella Genome Project"/>
        </authorList>
    </citation>
    <scope>NUCLEOTIDE SEQUENCE [LARGE SCALE GENOMIC DNA]</scope>
</reference>
<organism evidence="1 2">
    <name type="scientific">Amborella trichopoda</name>
    <dbReference type="NCBI Taxonomy" id="13333"/>
    <lineage>
        <taxon>Eukaryota</taxon>
        <taxon>Viridiplantae</taxon>
        <taxon>Streptophyta</taxon>
        <taxon>Embryophyta</taxon>
        <taxon>Tracheophyta</taxon>
        <taxon>Spermatophyta</taxon>
        <taxon>Magnoliopsida</taxon>
        <taxon>Amborellales</taxon>
        <taxon>Amborellaceae</taxon>
        <taxon>Amborella</taxon>
    </lineage>
</organism>
<dbReference type="Proteomes" id="UP000017836">
    <property type="component" value="Unassembled WGS sequence"/>
</dbReference>
<dbReference type="OMA" id="WITEKMR"/>
<proteinExistence type="predicted"/>
<dbReference type="EMBL" id="KI392980">
    <property type="protein sequence ID" value="ERN09424.1"/>
    <property type="molecule type" value="Genomic_DNA"/>
</dbReference>
<dbReference type="HOGENOM" id="CLU_031667_0_0_1"/>
<dbReference type="PANTHER" id="PTHR31060">
    <property type="entry name" value="OSJNBA0011J08.25 PROTEIN-RELATED"/>
    <property type="match status" value="1"/>
</dbReference>
<dbReference type="UniPathway" id="UPA00143"/>
<dbReference type="GO" id="GO:0016567">
    <property type="term" value="P:protein ubiquitination"/>
    <property type="evidence" value="ECO:0007669"/>
    <property type="project" value="UniProtKB-UniPathway"/>
</dbReference>
<name>W1PNN7_AMBTC</name>
<evidence type="ECO:0000313" key="2">
    <source>
        <dbReference type="Proteomes" id="UP000017836"/>
    </source>
</evidence>
<accession>W1PNN7</accession>
<dbReference type="InterPro" id="IPR038920">
    <property type="entry name" value="At3g05675-like"/>
</dbReference>
<protein>
    <submittedName>
        <fullName evidence="1">Uncharacterized protein</fullName>
    </submittedName>
</protein>